<dbReference type="InterPro" id="IPR050156">
    <property type="entry name" value="TC-AMP_synthase_SUA5"/>
</dbReference>
<dbReference type="GO" id="GO:0009143">
    <property type="term" value="P:nucleoside triphosphate catabolic process"/>
    <property type="evidence" value="ECO:0007669"/>
    <property type="project" value="InterPro"/>
</dbReference>
<evidence type="ECO:0000256" key="5">
    <source>
        <dbReference type="ARBA" id="ARBA00022679"/>
    </source>
</evidence>
<gene>
    <name evidence="13" type="ORF">S01H1_74890</name>
</gene>
<dbReference type="Pfam" id="PF01300">
    <property type="entry name" value="Sua5_yciO_yrdC"/>
    <property type="match status" value="1"/>
</dbReference>
<dbReference type="InterPro" id="IPR029001">
    <property type="entry name" value="ITPase-like_fam"/>
</dbReference>
<dbReference type="InterPro" id="IPR017945">
    <property type="entry name" value="DHBP_synth_RibB-like_a/b_dom"/>
</dbReference>
<dbReference type="PANTHER" id="PTHR17490:SF16">
    <property type="entry name" value="THREONYLCARBAMOYL-AMP SYNTHASE"/>
    <property type="match status" value="1"/>
</dbReference>
<evidence type="ECO:0000256" key="6">
    <source>
        <dbReference type="ARBA" id="ARBA00022694"/>
    </source>
</evidence>
<evidence type="ECO:0000256" key="11">
    <source>
        <dbReference type="ARBA" id="ARBA00048366"/>
    </source>
</evidence>
<comment type="similarity">
    <text evidence="2">Belongs to the SUA5 family.</text>
</comment>
<dbReference type="EC" id="2.7.7.87" evidence="3"/>
<accession>X0XQI9</accession>
<dbReference type="GO" id="GO:0005524">
    <property type="term" value="F:ATP binding"/>
    <property type="evidence" value="ECO:0007669"/>
    <property type="project" value="UniProtKB-KW"/>
</dbReference>
<sequence length="239" mass="26099">NSLLRRQLDAVADGERSAQFVCVAALAFPDGRLYTTRGECRGVILREGRGSGGFGYDPLFLPDGYDETFAEMDPETKNRVSHRAVAMQLMRRQIELHAEEAMGQTRPRRLEVDFSAPQPHHISEAAQCIRAGNVVAVRTDTLYGLMADATCSKTVRKVYELKRRAAGKPLSVLIADMAMAEEVAVIEGRTRDAVGALWPGPVTIVLTARRSLATEVLGAERSVAVRIPSAALPREVIAQ</sequence>
<dbReference type="InterPro" id="IPR002637">
    <property type="entry name" value="RdgB/HAM1"/>
</dbReference>
<dbReference type="GO" id="GO:0003725">
    <property type="term" value="F:double-stranded RNA binding"/>
    <property type="evidence" value="ECO:0007669"/>
    <property type="project" value="InterPro"/>
</dbReference>
<dbReference type="GO" id="GO:0006450">
    <property type="term" value="P:regulation of translational fidelity"/>
    <property type="evidence" value="ECO:0007669"/>
    <property type="project" value="TreeGrafter"/>
</dbReference>
<dbReference type="GO" id="GO:0008033">
    <property type="term" value="P:tRNA processing"/>
    <property type="evidence" value="ECO:0007669"/>
    <property type="project" value="UniProtKB-KW"/>
</dbReference>
<evidence type="ECO:0000256" key="7">
    <source>
        <dbReference type="ARBA" id="ARBA00022695"/>
    </source>
</evidence>
<dbReference type="GO" id="GO:0000049">
    <property type="term" value="F:tRNA binding"/>
    <property type="evidence" value="ECO:0007669"/>
    <property type="project" value="TreeGrafter"/>
</dbReference>
<evidence type="ECO:0000256" key="1">
    <source>
        <dbReference type="ARBA" id="ARBA00004496"/>
    </source>
</evidence>
<dbReference type="GO" id="GO:0047429">
    <property type="term" value="F:nucleoside triphosphate diphosphatase activity"/>
    <property type="evidence" value="ECO:0007669"/>
    <property type="project" value="InterPro"/>
</dbReference>
<evidence type="ECO:0000256" key="8">
    <source>
        <dbReference type="ARBA" id="ARBA00022741"/>
    </source>
</evidence>
<dbReference type="EMBL" id="BARS01050130">
    <property type="protein sequence ID" value="GAG45505.1"/>
    <property type="molecule type" value="Genomic_DNA"/>
</dbReference>
<evidence type="ECO:0000256" key="9">
    <source>
        <dbReference type="ARBA" id="ARBA00022840"/>
    </source>
</evidence>
<keyword evidence="4" id="KW-0963">Cytoplasm</keyword>
<dbReference type="SUPFAM" id="SSF52972">
    <property type="entry name" value="ITPase-like"/>
    <property type="match status" value="1"/>
</dbReference>
<comment type="subcellular location">
    <subcellularLocation>
        <location evidence="1">Cytoplasm</location>
    </subcellularLocation>
</comment>
<feature type="domain" description="YrdC-like" evidence="12">
    <location>
        <begin position="119"/>
        <end position="239"/>
    </location>
</feature>
<protein>
    <recommendedName>
        <fullName evidence="10">L-threonylcarbamoyladenylate synthase</fullName>
        <ecNumber evidence="3">2.7.7.87</ecNumber>
    </recommendedName>
    <alternativeName>
        <fullName evidence="10">L-threonylcarbamoyladenylate synthase</fullName>
    </alternativeName>
</protein>
<proteinExistence type="inferred from homology"/>
<keyword evidence="5" id="KW-0808">Transferase</keyword>
<name>X0XQI9_9ZZZZ</name>
<feature type="non-terminal residue" evidence="13">
    <location>
        <position position="239"/>
    </location>
</feature>
<evidence type="ECO:0000256" key="3">
    <source>
        <dbReference type="ARBA" id="ARBA00012584"/>
    </source>
</evidence>
<keyword evidence="9" id="KW-0067">ATP-binding</keyword>
<dbReference type="Gene3D" id="3.90.870.10">
    <property type="entry name" value="DHBP synthase"/>
    <property type="match status" value="1"/>
</dbReference>
<evidence type="ECO:0000256" key="10">
    <source>
        <dbReference type="ARBA" id="ARBA00029774"/>
    </source>
</evidence>
<dbReference type="Pfam" id="PF01725">
    <property type="entry name" value="Ham1p_like"/>
    <property type="match status" value="1"/>
</dbReference>
<dbReference type="Gene3D" id="3.90.950.10">
    <property type="match status" value="1"/>
</dbReference>
<dbReference type="SUPFAM" id="SSF55821">
    <property type="entry name" value="YrdC/RibB"/>
    <property type="match status" value="1"/>
</dbReference>
<dbReference type="GO" id="GO:0061710">
    <property type="term" value="F:L-threonylcarbamoyladenylate synthase"/>
    <property type="evidence" value="ECO:0007669"/>
    <property type="project" value="UniProtKB-EC"/>
</dbReference>
<dbReference type="AlphaFoldDB" id="X0XQI9"/>
<evidence type="ECO:0000256" key="2">
    <source>
        <dbReference type="ARBA" id="ARBA00007663"/>
    </source>
</evidence>
<evidence type="ECO:0000256" key="4">
    <source>
        <dbReference type="ARBA" id="ARBA00022490"/>
    </source>
</evidence>
<dbReference type="PROSITE" id="PS51163">
    <property type="entry name" value="YRDC"/>
    <property type="match status" value="1"/>
</dbReference>
<keyword evidence="7" id="KW-0548">Nucleotidyltransferase</keyword>
<dbReference type="GO" id="GO:0005737">
    <property type="term" value="C:cytoplasm"/>
    <property type="evidence" value="ECO:0007669"/>
    <property type="project" value="UniProtKB-SubCell"/>
</dbReference>
<keyword evidence="8" id="KW-0547">Nucleotide-binding</keyword>
<comment type="caution">
    <text evidence="13">The sequence shown here is derived from an EMBL/GenBank/DDBJ whole genome shotgun (WGS) entry which is preliminary data.</text>
</comment>
<keyword evidence="6" id="KW-0819">tRNA processing</keyword>
<organism evidence="13">
    <name type="scientific">marine sediment metagenome</name>
    <dbReference type="NCBI Taxonomy" id="412755"/>
    <lineage>
        <taxon>unclassified sequences</taxon>
        <taxon>metagenomes</taxon>
        <taxon>ecological metagenomes</taxon>
    </lineage>
</organism>
<comment type="catalytic activity">
    <reaction evidence="11">
        <text>L-threonine + hydrogencarbonate + ATP = L-threonylcarbamoyladenylate + diphosphate + H2O</text>
        <dbReference type="Rhea" id="RHEA:36407"/>
        <dbReference type="ChEBI" id="CHEBI:15377"/>
        <dbReference type="ChEBI" id="CHEBI:17544"/>
        <dbReference type="ChEBI" id="CHEBI:30616"/>
        <dbReference type="ChEBI" id="CHEBI:33019"/>
        <dbReference type="ChEBI" id="CHEBI:57926"/>
        <dbReference type="ChEBI" id="CHEBI:73682"/>
        <dbReference type="EC" id="2.7.7.87"/>
    </reaction>
</comment>
<dbReference type="InterPro" id="IPR006070">
    <property type="entry name" value="Sua5-like_dom"/>
</dbReference>
<feature type="non-terminal residue" evidence="13">
    <location>
        <position position="1"/>
    </location>
</feature>
<dbReference type="CDD" id="cd00515">
    <property type="entry name" value="HAM1"/>
    <property type="match status" value="1"/>
</dbReference>
<dbReference type="PANTHER" id="PTHR17490">
    <property type="entry name" value="SUA5"/>
    <property type="match status" value="1"/>
</dbReference>
<evidence type="ECO:0000313" key="13">
    <source>
        <dbReference type="EMBL" id="GAG45505.1"/>
    </source>
</evidence>
<evidence type="ECO:0000259" key="12">
    <source>
        <dbReference type="PROSITE" id="PS51163"/>
    </source>
</evidence>
<reference evidence="13" key="1">
    <citation type="journal article" date="2014" name="Front. Microbiol.">
        <title>High frequency of phylogenetically diverse reductive dehalogenase-homologous genes in deep subseafloor sedimentary metagenomes.</title>
        <authorList>
            <person name="Kawai M."/>
            <person name="Futagami T."/>
            <person name="Toyoda A."/>
            <person name="Takaki Y."/>
            <person name="Nishi S."/>
            <person name="Hori S."/>
            <person name="Arai W."/>
            <person name="Tsubouchi T."/>
            <person name="Morono Y."/>
            <person name="Uchiyama I."/>
            <person name="Ito T."/>
            <person name="Fujiyama A."/>
            <person name="Inagaki F."/>
            <person name="Takami H."/>
        </authorList>
    </citation>
    <scope>NUCLEOTIDE SEQUENCE</scope>
    <source>
        <strain evidence="13">Expedition CK06-06</strain>
    </source>
</reference>